<dbReference type="Gene3D" id="1.10.245.10">
    <property type="entry name" value="SWIB/MDM2 domain"/>
    <property type="match status" value="1"/>
</dbReference>
<dbReference type="InterPro" id="IPR003121">
    <property type="entry name" value="SWIB_MDM2_domain"/>
</dbReference>
<dbReference type="InterPro" id="IPR036885">
    <property type="entry name" value="SWIB_MDM2_dom_sf"/>
</dbReference>
<gene>
    <name evidence="5" type="ORF">Q8A64_12840</name>
</gene>
<feature type="domain" description="DM2" evidence="4">
    <location>
        <begin position="94"/>
        <end position="171"/>
    </location>
</feature>
<comment type="similarity">
    <text evidence="2">Belongs to the histone H1/H5 family. HCT subfamily.</text>
</comment>
<comment type="function">
    <text evidence="1">Might have a role in establishing the nucleoid structure of elementary bodies.</text>
</comment>
<accession>A0ABU1BR10</accession>
<evidence type="ECO:0000256" key="2">
    <source>
        <dbReference type="ARBA" id="ARBA00008424"/>
    </source>
</evidence>
<dbReference type="Pfam" id="PF07382">
    <property type="entry name" value="HC2"/>
    <property type="match status" value="1"/>
</dbReference>
<dbReference type="PANTHER" id="PTHR13844">
    <property type="entry name" value="SWI/SNF-RELATED MATRIX-ASSOCIATED ACTIN-DEPENDENT REGULATOR OF CHROMATIN SUBFAMILY D"/>
    <property type="match status" value="1"/>
</dbReference>
<comment type="caution">
    <text evidence="5">The sequence shown here is derived from an EMBL/GenBank/DDBJ whole genome shotgun (WGS) entry which is preliminary data.</text>
</comment>
<evidence type="ECO:0000259" key="4">
    <source>
        <dbReference type="PROSITE" id="PS51925"/>
    </source>
</evidence>
<dbReference type="SMART" id="SM00151">
    <property type="entry name" value="SWIB"/>
    <property type="match status" value="1"/>
</dbReference>
<evidence type="ECO:0000313" key="6">
    <source>
        <dbReference type="Proteomes" id="UP001225596"/>
    </source>
</evidence>
<dbReference type="Proteomes" id="UP001225596">
    <property type="component" value="Unassembled WGS sequence"/>
</dbReference>
<sequence>MATAKKAAAKKPAAKKAAAKKPVAKKAAAKKPVAKKAAAKKPVAKKAAAKKPVAKKPVAKKAAAKKPVAKKAAAKKPAAKKAAKPKTARKPNAAFMKPLTPSPELGAVIGSNPLPRTEVTKKVWDYIKKNKLQDATNKRNINADDKLKAVFGGKKQVSMFEMTKLIAGHLQ</sequence>
<evidence type="ECO:0000256" key="3">
    <source>
        <dbReference type="SAM" id="MobiDB-lite"/>
    </source>
</evidence>
<dbReference type="CDD" id="cd10567">
    <property type="entry name" value="SWIB-MDM2_like"/>
    <property type="match status" value="1"/>
</dbReference>
<proteinExistence type="inferred from homology"/>
<dbReference type="SUPFAM" id="SSF47592">
    <property type="entry name" value="SWIB/MDM2 domain"/>
    <property type="match status" value="1"/>
</dbReference>
<protein>
    <submittedName>
        <fullName evidence="5">SWIB/MDM2 domain-containing protein</fullName>
    </submittedName>
</protein>
<keyword evidence="6" id="KW-1185">Reference proteome</keyword>
<dbReference type="Pfam" id="PF02201">
    <property type="entry name" value="SWIB"/>
    <property type="match status" value="1"/>
</dbReference>
<dbReference type="InterPro" id="IPR019835">
    <property type="entry name" value="SWIB_domain"/>
</dbReference>
<feature type="compositionally biased region" description="Basic residues" evidence="3">
    <location>
        <begin position="7"/>
        <end position="89"/>
    </location>
</feature>
<reference evidence="5 6" key="1">
    <citation type="submission" date="2023-08" db="EMBL/GenBank/DDBJ databases">
        <title>Oxalobacteraceae gen .nov., isolated from river sludge outside the plant.</title>
        <authorList>
            <person name="Zhao S.Y."/>
        </authorList>
    </citation>
    <scope>NUCLEOTIDE SEQUENCE [LARGE SCALE GENOMIC DNA]</scope>
    <source>
        <strain evidence="5 6">R-40</strain>
    </source>
</reference>
<name>A0ABU1BR10_9BURK</name>
<dbReference type="EMBL" id="JAUYVH010000008">
    <property type="protein sequence ID" value="MDQ9171294.1"/>
    <property type="molecule type" value="Genomic_DNA"/>
</dbReference>
<dbReference type="RefSeq" id="WP_338437233.1">
    <property type="nucleotide sequence ID" value="NZ_JAUYVH010000008.1"/>
</dbReference>
<evidence type="ECO:0000313" key="5">
    <source>
        <dbReference type="EMBL" id="MDQ9171294.1"/>
    </source>
</evidence>
<organism evidence="5 6">
    <name type="scientific">Keguizhuia sedimenti</name>
    <dbReference type="NCBI Taxonomy" id="3064264"/>
    <lineage>
        <taxon>Bacteria</taxon>
        <taxon>Pseudomonadati</taxon>
        <taxon>Pseudomonadota</taxon>
        <taxon>Betaproteobacteria</taxon>
        <taxon>Burkholderiales</taxon>
        <taxon>Oxalobacteraceae</taxon>
        <taxon>Keguizhuia</taxon>
    </lineage>
</organism>
<evidence type="ECO:0000256" key="1">
    <source>
        <dbReference type="ARBA" id="ARBA00002344"/>
    </source>
</evidence>
<dbReference type="InterPro" id="IPR009970">
    <property type="entry name" value="HC2"/>
</dbReference>
<feature type="region of interest" description="Disordered" evidence="3">
    <location>
        <begin position="1"/>
        <end position="113"/>
    </location>
</feature>
<dbReference type="PROSITE" id="PS51925">
    <property type="entry name" value="SWIB_MDM2"/>
    <property type="match status" value="1"/>
</dbReference>